<evidence type="ECO:0000313" key="4">
    <source>
        <dbReference type="Proteomes" id="UP000265520"/>
    </source>
</evidence>
<sequence length="90" mass="10078">MMSQSFKARGYPKRPKSLKQNKKENPSKEDWYFDSGCSKHMTGDKKYLKEVRSYSEGCVTFGDGVKGKIKGIGRLANPGSPCLDDVLLVE</sequence>
<organism evidence="3 4">
    <name type="scientific">Trifolium medium</name>
    <dbReference type="NCBI Taxonomy" id="97028"/>
    <lineage>
        <taxon>Eukaryota</taxon>
        <taxon>Viridiplantae</taxon>
        <taxon>Streptophyta</taxon>
        <taxon>Embryophyta</taxon>
        <taxon>Tracheophyta</taxon>
        <taxon>Spermatophyta</taxon>
        <taxon>Magnoliopsida</taxon>
        <taxon>eudicotyledons</taxon>
        <taxon>Gunneridae</taxon>
        <taxon>Pentapetalae</taxon>
        <taxon>rosids</taxon>
        <taxon>fabids</taxon>
        <taxon>Fabales</taxon>
        <taxon>Fabaceae</taxon>
        <taxon>Papilionoideae</taxon>
        <taxon>50 kb inversion clade</taxon>
        <taxon>NPAAA clade</taxon>
        <taxon>Hologalegina</taxon>
        <taxon>IRL clade</taxon>
        <taxon>Trifolieae</taxon>
        <taxon>Trifolium</taxon>
    </lineage>
</organism>
<feature type="domain" description="Retrovirus-related Pol polyprotein from transposon TNT 1-94-like beta-barrel" evidence="2">
    <location>
        <begin position="31"/>
        <end position="75"/>
    </location>
</feature>
<dbReference type="Proteomes" id="UP000265520">
    <property type="component" value="Unassembled WGS sequence"/>
</dbReference>
<dbReference type="AlphaFoldDB" id="A0A392QTJ6"/>
<feature type="non-terminal residue" evidence="3">
    <location>
        <position position="90"/>
    </location>
</feature>
<feature type="compositionally biased region" description="Basic residues" evidence="1">
    <location>
        <begin position="10"/>
        <end position="20"/>
    </location>
</feature>
<proteinExistence type="predicted"/>
<keyword evidence="4" id="KW-1185">Reference proteome</keyword>
<reference evidence="3 4" key="1">
    <citation type="journal article" date="2018" name="Front. Plant Sci.">
        <title>Red Clover (Trifolium pratense) and Zigzag Clover (T. medium) - A Picture of Genomic Similarities and Differences.</title>
        <authorList>
            <person name="Dluhosova J."/>
            <person name="Istvanek J."/>
            <person name="Nedelnik J."/>
            <person name="Repkova J."/>
        </authorList>
    </citation>
    <scope>NUCLEOTIDE SEQUENCE [LARGE SCALE GENOMIC DNA]</scope>
    <source>
        <strain evidence="4">cv. 10/8</strain>
        <tissue evidence="3">Leaf</tissue>
    </source>
</reference>
<dbReference type="EMBL" id="LXQA010154065">
    <property type="protein sequence ID" value="MCI26565.1"/>
    <property type="molecule type" value="Genomic_DNA"/>
</dbReference>
<feature type="region of interest" description="Disordered" evidence="1">
    <location>
        <begin position="1"/>
        <end position="29"/>
    </location>
</feature>
<evidence type="ECO:0000313" key="3">
    <source>
        <dbReference type="EMBL" id="MCI26565.1"/>
    </source>
</evidence>
<name>A0A392QTJ6_9FABA</name>
<comment type="caution">
    <text evidence="3">The sequence shown here is derived from an EMBL/GenBank/DDBJ whole genome shotgun (WGS) entry which is preliminary data.</text>
</comment>
<dbReference type="InterPro" id="IPR054722">
    <property type="entry name" value="PolX-like_BBD"/>
</dbReference>
<protein>
    <submittedName>
        <fullName evidence="3">Gag-pol polyprotein</fullName>
    </submittedName>
</protein>
<evidence type="ECO:0000256" key="1">
    <source>
        <dbReference type="SAM" id="MobiDB-lite"/>
    </source>
</evidence>
<dbReference type="Pfam" id="PF22936">
    <property type="entry name" value="Pol_BBD"/>
    <property type="match status" value="1"/>
</dbReference>
<evidence type="ECO:0000259" key="2">
    <source>
        <dbReference type="Pfam" id="PF22936"/>
    </source>
</evidence>
<accession>A0A392QTJ6</accession>